<evidence type="ECO:0000313" key="5">
    <source>
        <dbReference type="EMBL" id="RNA27847.1"/>
    </source>
</evidence>
<dbReference type="SUPFAM" id="SSF52075">
    <property type="entry name" value="Outer arm dynein light chain 1"/>
    <property type="match status" value="1"/>
</dbReference>
<gene>
    <name evidence="5" type="ORF">BpHYR1_043802</name>
</gene>
<reference evidence="5 6" key="1">
    <citation type="journal article" date="2018" name="Sci. Rep.">
        <title>Genomic signatures of local adaptation to the degree of environmental predictability in rotifers.</title>
        <authorList>
            <person name="Franch-Gras L."/>
            <person name="Hahn C."/>
            <person name="Garcia-Roger E.M."/>
            <person name="Carmona M.J."/>
            <person name="Serra M."/>
            <person name="Gomez A."/>
        </authorList>
    </citation>
    <scope>NUCLEOTIDE SEQUENCE [LARGE SCALE GENOMIC DNA]</scope>
    <source>
        <strain evidence="5">HYR1</strain>
    </source>
</reference>
<name>A0A3M7RX12_BRAPC</name>
<dbReference type="PANTHER" id="PTHR46652">
    <property type="entry name" value="LEUCINE-RICH REPEAT AND IQ DOMAIN-CONTAINING PROTEIN 1-RELATED"/>
    <property type="match status" value="1"/>
</dbReference>
<keyword evidence="2" id="KW-0677">Repeat</keyword>
<dbReference type="EC" id="2.4.2.30" evidence="5"/>
<keyword evidence="1" id="KW-0433">Leucine-rich repeat</keyword>
<dbReference type="OrthoDB" id="1517790at2759"/>
<evidence type="ECO:0000256" key="1">
    <source>
        <dbReference type="ARBA" id="ARBA00022614"/>
    </source>
</evidence>
<dbReference type="GO" id="GO:0003950">
    <property type="term" value="F:NAD+ poly-ADP-ribosyltransferase activity"/>
    <property type="evidence" value="ECO:0007669"/>
    <property type="project" value="UniProtKB-EC"/>
</dbReference>
<organism evidence="5 6">
    <name type="scientific">Brachionus plicatilis</name>
    <name type="common">Marine rotifer</name>
    <name type="synonym">Brachionus muelleri</name>
    <dbReference type="NCBI Taxonomy" id="10195"/>
    <lineage>
        <taxon>Eukaryota</taxon>
        <taxon>Metazoa</taxon>
        <taxon>Spiralia</taxon>
        <taxon>Gnathifera</taxon>
        <taxon>Rotifera</taxon>
        <taxon>Eurotatoria</taxon>
        <taxon>Monogononta</taxon>
        <taxon>Pseudotrocha</taxon>
        <taxon>Ploima</taxon>
        <taxon>Brachionidae</taxon>
        <taxon>Brachionus</taxon>
    </lineage>
</organism>
<comment type="caution">
    <text evidence="5">The sequence shown here is derived from an EMBL/GenBank/DDBJ whole genome shotgun (WGS) entry which is preliminary data.</text>
</comment>
<dbReference type="PANTHER" id="PTHR46652:SF3">
    <property type="entry name" value="LEUCINE-RICH REPEAT-CONTAINING PROTEIN 9"/>
    <property type="match status" value="1"/>
</dbReference>
<dbReference type="Gene3D" id="3.80.10.10">
    <property type="entry name" value="Ribonuclease Inhibitor"/>
    <property type="match status" value="6"/>
</dbReference>
<dbReference type="EMBL" id="REGN01002483">
    <property type="protein sequence ID" value="RNA27847.1"/>
    <property type="molecule type" value="Genomic_DNA"/>
</dbReference>
<feature type="domain" description="U2A'/phosphoprotein 32 family A C-terminal" evidence="4">
    <location>
        <begin position="201"/>
        <end position="219"/>
    </location>
</feature>
<dbReference type="Proteomes" id="UP000276133">
    <property type="component" value="Unassembled WGS sequence"/>
</dbReference>
<dbReference type="SMART" id="SM00446">
    <property type="entry name" value="LRRcap"/>
    <property type="match status" value="4"/>
</dbReference>
<dbReference type="SUPFAM" id="SSF52058">
    <property type="entry name" value="L domain-like"/>
    <property type="match status" value="3"/>
</dbReference>
<dbReference type="InterPro" id="IPR050836">
    <property type="entry name" value="SDS22/Internalin_LRR"/>
</dbReference>
<dbReference type="InterPro" id="IPR003591">
    <property type="entry name" value="Leu-rich_rpt_typical-subtyp"/>
</dbReference>
<keyword evidence="3" id="KW-0175">Coiled coil</keyword>
<protein>
    <submittedName>
        <fullName evidence="5">Leucine-rich repeat-containing 9-like</fullName>
        <ecNumber evidence="5">2.4.2.30</ecNumber>
    </submittedName>
</protein>
<evidence type="ECO:0000313" key="6">
    <source>
        <dbReference type="Proteomes" id="UP000276133"/>
    </source>
</evidence>
<feature type="domain" description="U2A'/phosphoprotein 32 family A C-terminal" evidence="4">
    <location>
        <begin position="1127"/>
        <end position="1145"/>
    </location>
</feature>
<dbReference type="PROSITE" id="PS51450">
    <property type="entry name" value="LRR"/>
    <property type="match status" value="8"/>
</dbReference>
<keyword evidence="5" id="KW-0808">Transferase</keyword>
<sequence>CFANGLNFADSKVTKTNENVRYIEMFFNGYPQIVHIDKFPNLTELKIIDQDITSISGLETCLNLTELWVAECKLNVNQSIKKISGLKNCRNLKKLFLYSNSLTKIESLEQINLEVLWLADNKISVIEGIDHMTELTELNLAKNNISKIGASFLNLRNLENLNLSLNKIESLKEITNLQCLPNLQHLCLKDPQYGHNPVTTLCNYSLYMIYHLPSLVSLDTLPISNKIVKELADSTINKKKLWYYMKLTTIKREHDEMVELAKRIKIKNSSSYKNQIDNIRLHLKELLRQIKVLSMNKEQNNTQISEKESLITPLQEKLKEIDLNMQNFENQYIKYLDNLYVELDVKKNLIIMELENGGNIRFDFSNSKNDSWFKLCNDLVTSRFCSSDYAAKSISGIRIKRAVRVTNRVLVSKYEEKLLANIDENDYINNKPSVRKKVDYLMYSWRPKMGSQIDELFNIVRNGFQEPAFYKSKGYEEGIPFTNNLFTSDAVRIENIRKSSNSKINLTNKNGYILLCKIFTHKFDDHFGGIISPSNYKESFGVKRSVPFSFTPNEDNGDFKKCDCKSKQNEWFLFIKDLALPEYIIEYEYLNKEEKVRYLLLYMLRGLSTFNKEPIDDHERDFDENKLKLNPDLIKNFSFSLLQRPRSLKYSFVTDLFIDGVPIKGVHLNTISNNEINYSFNSDAEIFLEGINFFEKITVLNIDGQKLVKLANIEYLVNLKYASFNNNYLTEIEGIDRCYKLEELSLENNLIQSLNGLENLENLRKLNVNDNQIFYFDEMNYRNNEIEIKNWELNLPRLNYLSMYNNNLTSVKFVNKLPSLIEFYCSMNKIKNLREIFHLKHLSGLVILDMCSNPISFDPKYRLFLIYHLKNLKSLDGSLIELSEMIESKDSFGGKLTCDFIAEKFTHTRLSDIRSLEFPQCSIRLVDLGPTVELVADQFESLRSLNLENNNLTSFSGLIFLRNLKILCLNNNKIEGIFPKQKNQLQAIPEQILPNLEVLHLAFNGITDLVAFQIGRLASLKALFLQGNEISKIEGLDTLRDLRELVLDKNKIKGIGEYSFVGQGSRLLELHMEENRIRDLNNIQVLKYLQKLFVANNKMNDYSDIEKLLEINNLYEISMINNPISRRPHYRITMVFKIKRLKILDMVEVNEDDRLKAEIYFCEQQQLQQQPQIYFNGLVQNAPQVVSNQIQNQAAMSQIENQLLNLSQSPRLKPITLLEKQFVTNPQILNNANSNGNKRIKNQLDKLSKDYQTRYRN</sequence>
<evidence type="ECO:0000259" key="4">
    <source>
        <dbReference type="SMART" id="SM00446"/>
    </source>
</evidence>
<dbReference type="Pfam" id="PF14580">
    <property type="entry name" value="LRR_9"/>
    <property type="match status" value="3"/>
</dbReference>
<keyword evidence="6" id="KW-1185">Reference proteome</keyword>
<evidence type="ECO:0000256" key="3">
    <source>
        <dbReference type="SAM" id="Coils"/>
    </source>
</evidence>
<dbReference type="Gene3D" id="3.90.228.10">
    <property type="match status" value="1"/>
</dbReference>
<proteinExistence type="predicted"/>
<evidence type="ECO:0000256" key="2">
    <source>
        <dbReference type="ARBA" id="ARBA00022737"/>
    </source>
</evidence>
<keyword evidence="5" id="KW-0328">Glycosyltransferase</keyword>
<dbReference type="SMART" id="SM00369">
    <property type="entry name" value="LRR_TYP"/>
    <property type="match status" value="9"/>
</dbReference>
<accession>A0A3M7RX12</accession>
<dbReference type="AlphaFoldDB" id="A0A3M7RX12"/>
<feature type="domain" description="U2A'/phosphoprotein 32 family A C-terminal" evidence="4">
    <location>
        <begin position="858"/>
        <end position="876"/>
    </location>
</feature>
<dbReference type="STRING" id="10195.A0A3M7RX12"/>
<dbReference type="SMART" id="SM00365">
    <property type="entry name" value="LRR_SD22"/>
    <property type="match status" value="13"/>
</dbReference>
<feature type="coiled-coil region" evidence="3">
    <location>
        <begin position="269"/>
        <end position="338"/>
    </location>
</feature>
<feature type="non-terminal residue" evidence="5">
    <location>
        <position position="1"/>
    </location>
</feature>
<dbReference type="InterPro" id="IPR001611">
    <property type="entry name" value="Leu-rich_rpt"/>
</dbReference>
<feature type="domain" description="U2A'/phosphoprotein 32 family A C-terminal" evidence="4">
    <location>
        <begin position="19"/>
        <end position="37"/>
    </location>
</feature>
<dbReference type="InterPro" id="IPR003603">
    <property type="entry name" value="U2A'_phosphoprotein32A_C"/>
</dbReference>
<dbReference type="InterPro" id="IPR032675">
    <property type="entry name" value="LRR_dom_sf"/>
</dbReference>